<organism evidence="8 9">
    <name type="scientific">Enterococcus florum</name>
    <dbReference type="NCBI Taxonomy" id="2480627"/>
    <lineage>
        <taxon>Bacteria</taxon>
        <taxon>Bacillati</taxon>
        <taxon>Bacillota</taxon>
        <taxon>Bacilli</taxon>
        <taxon>Lactobacillales</taxon>
        <taxon>Enterococcaceae</taxon>
        <taxon>Enterococcus</taxon>
    </lineage>
</organism>
<comment type="caution">
    <text evidence="8">The sequence shown here is derived from an EMBL/GenBank/DDBJ whole genome shotgun (WGS) entry which is preliminary data.</text>
</comment>
<dbReference type="FunFam" id="3.40.50.300:FF:000020">
    <property type="entry name" value="Amino acid ABC transporter ATP-binding component"/>
    <property type="match status" value="1"/>
</dbReference>
<dbReference type="PANTHER" id="PTHR43166:SF35">
    <property type="entry name" value="L-CYSTINE IMPORT ATP-BINDING PROTEIN TCYN"/>
    <property type="match status" value="1"/>
</dbReference>
<keyword evidence="3" id="KW-1003">Cell membrane</keyword>
<dbReference type="AlphaFoldDB" id="A0A4P5PCP3"/>
<evidence type="ECO:0000256" key="3">
    <source>
        <dbReference type="ARBA" id="ARBA00022475"/>
    </source>
</evidence>
<sequence length="247" mass="27602">MIRIRNVHKKFGNDQILKGIDLTIKPGEVICIIGPSGSGKTTFLRCLNFLENADKGDIEIGDTHIRFDRAFSKGVREICLKTAMVFQGYELFQHRTALQNVMEGLIIPRKIPKSEAKEIAMKMLQKVGLSEKANRYPEQLSGGQQQRVGIARAIALNPDLLLFDEPTSALDPELVGEVLDTMKNLAEEGRTMIIVTHEMQFAHDVADRIVFMAEGVVVESGKPQEFFREPKEQATKDFLSKVAFGSV</sequence>
<dbReference type="PROSITE" id="PS50893">
    <property type="entry name" value="ABC_TRANSPORTER_2"/>
    <property type="match status" value="1"/>
</dbReference>
<dbReference type="PANTHER" id="PTHR43166">
    <property type="entry name" value="AMINO ACID IMPORT ATP-BINDING PROTEIN"/>
    <property type="match status" value="1"/>
</dbReference>
<protein>
    <submittedName>
        <fullName evidence="8">Arginine ABC transporter ATP-binding protein</fullName>
    </submittedName>
</protein>
<evidence type="ECO:0000256" key="5">
    <source>
        <dbReference type="ARBA" id="ARBA00022840"/>
    </source>
</evidence>
<dbReference type="PROSITE" id="PS00211">
    <property type="entry name" value="ABC_TRANSPORTER_1"/>
    <property type="match status" value="1"/>
</dbReference>
<comment type="subcellular location">
    <subcellularLocation>
        <location evidence="1">Cell membrane</location>
        <topology evidence="1">Peripheral membrane protein</topology>
    </subcellularLocation>
</comment>
<dbReference type="InterPro" id="IPR017871">
    <property type="entry name" value="ABC_transporter-like_CS"/>
</dbReference>
<dbReference type="EMBL" id="BJCC01000015">
    <property type="protein sequence ID" value="GCF94061.1"/>
    <property type="molecule type" value="Genomic_DNA"/>
</dbReference>
<dbReference type="Gene3D" id="3.40.50.300">
    <property type="entry name" value="P-loop containing nucleotide triphosphate hydrolases"/>
    <property type="match status" value="1"/>
</dbReference>
<keyword evidence="6" id="KW-0472">Membrane</keyword>
<feature type="domain" description="ABC transporter" evidence="7">
    <location>
        <begin position="2"/>
        <end position="239"/>
    </location>
</feature>
<dbReference type="OrthoDB" id="1679618at2"/>
<dbReference type="InterPro" id="IPR003593">
    <property type="entry name" value="AAA+_ATPase"/>
</dbReference>
<dbReference type="InterPro" id="IPR027417">
    <property type="entry name" value="P-loop_NTPase"/>
</dbReference>
<evidence type="ECO:0000313" key="8">
    <source>
        <dbReference type="EMBL" id="GCF94061.1"/>
    </source>
</evidence>
<gene>
    <name evidence="8" type="ORF">NRIC_19520</name>
</gene>
<keyword evidence="4" id="KW-0547">Nucleotide-binding</keyword>
<evidence type="ECO:0000259" key="7">
    <source>
        <dbReference type="PROSITE" id="PS50893"/>
    </source>
</evidence>
<dbReference type="InterPro" id="IPR003439">
    <property type="entry name" value="ABC_transporter-like_ATP-bd"/>
</dbReference>
<dbReference type="SUPFAM" id="SSF52540">
    <property type="entry name" value="P-loop containing nucleoside triphosphate hydrolases"/>
    <property type="match status" value="1"/>
</dbReference>
<accession>A0A4P5PCP3</accession>
<proteinExistence type="predicted"/>
<dbReference type="InterPro" id="IPR030679">
    <property type="entry name" value="ABC_ATPase_HisP-typ"/>
</dbReference>
<evidence type="ECO:0000313" key="9">
    <source>
        <dbReference type="Proteomes" id="UP000290567"/>
    </source>
</evidence>
<dbReference type="PIRSF" id="PIRSF039085">
    <property type="entry name" value="ABC_ATPase_HisP"/>
    <property type="match status" value="1"/>
</dbReference>
<dbReference type="GO" id="GO:0016887">
    <property type="term" value="F:ATP hydrolysis activity"/>
    <property type="evidence" value="ECO:0007669"/>
    <property type="project" value="InterPro"/>
</dbReference>
<keyword evidence="5 8" id="KW-0067">ATP-binding</keyword>
<evidence type="ECO:0000256" key="2">
    <source>
        <dbReference type="ARBA" id="ARBA00022448"/>
    </source>
</evidence>
<dbReference type="Pfam" id="PF00005">
    <property type="entry name" value="ABC_tran"/>
    <property type="match status" value="1"/>
</dbReference>
<dbReference type="CDD" id="cd03262">
    <property type="entry name" value="ABC_HisP_GlnQ"/>
    <property type="match status" value="1"/>
</dbReference>
<dbReference type="GO" id="GO:0015424">
    <property type="term" value="F:ABC-type amino acid transporter activity"/>
    <property type="evidence" value="ECO:0007669"/>
    <property type="project" value="InterPro"/>
</dbReference>
<name>A0A4P5PCP3_9ENTE</name>
<dbReference type="GO" id="GO:0005886">
    <property type="term" value="C:plasma membrane"/>
    <property type="evidence" value="ECO:0007669"/>
    <property type="project" value="UniProtKB-SubCell"/>
</dbReference>
<dbReference type="GO" id="GO:0005524">
    <property type="term" value="F:ATP binding"/>
    <property type="evidence" value="ECO:0007669"/>
    <property type="project" value="UniProtKB-KW"/>
</dbReference>
<evidence type="ECO:0000256" key="4">
    <source>
        <dbReference type="ARBA" id="ARBA00022741"/>
    </source>
</evidence>
<keyword evidence="2" id="KW-0813">Transport</keyword>
<evidence type="ECO:0000256" key="6">
    <source>
        <dbReference type="ARBA" id="ARBA00023136"/>
    </source>
</evidence>
<dbReference type="Proteomes" id="UP000290567">
    <property type="component" value="Unassembled WGS sequence"/>
</dbReference>
<keyword evidence="9" id="KW-1185">Reference proteome</keyword>
<evidence type="ECO:0000256" key="1">
    <source>
        <dbReference type="ARBA" id="ARBA00004202"/>
    </source>
</evidence>
<dbReference type="InterPro" id="IPR050086">
    <property type="entry name" value="MetN_ABC_transporter-like"/>
</dbReference>
<dbReference type="RefSeq" id="WP_146622505.1">
    <property type="nucleotide sequence ID" value="NZ_BJCC01000015.1"/>
</dbReference>
<reference evidence="9" key="1">
    <citation type="submission" date="2019-02" db="EMBL/GenBank/DDBJ databases">
        <title>Draft genome sequence of Enterococcus sp. Gos25-1.</title>
        <authorList>
            <person name="Tanaka N."/>
            <person name="Shiwa Y."/>
            <person name="Fujita N."/>
        </authorList>
    </citation>
    <scope>NUCLEOTIDE SEQUENCE [LARGE SCALE GENOMIC DNA]</scope>
    <source>
        <strain evidence="9">Gos25-1</strain>
    </source>
</reference>
<dbReference type="SMART" id="SM00382">
    <property type="entry name" value="AAA"/>
    <property type="match status" value="1"/>
</dbReference>